<dbReference type="InterPro" id="IPR009080">
    <property type="entry name" value="tRNAsynth_Ia_anticodon-bd"/>
</dbReference>
<keyword evidence="5" id="KW-0030">Aminoacyl-tRNA synthetase</keyword>
<dbReference type="Gene3D" id="3.40.50.620">
    <property type="entry name" value="HUPs"/>
    <property type="match status" value="1"/>
</dbReference>
<reference evidence="9" key="1">
    <citation type="journal article" date="2020" name="mSystems">
        <title>Genome- and Community-Level Interaction Insights into Carbon Utilization and Element Cycling Functions of Hydrothermarchaeota in Hydrothermal Sediment.</title>
        <authorList>
            <person name="Zhou Z."/>
            <person name="Liu Y."/>
            <person name="Xu W."/>
            <person name="Pan J."/>
            <person name="Luo Z.H."/>
            <person name="Li M."/>
        </authorList>
    </citation>
    <scope>NUCLEOTIDE SEQUENCE [LARGE SCALE GENOMIC DNA]</scope>
    <source>
        <strain evidence="9">HyVt-369</strain>
    </source>
</reference>
<evidence type="ECO:0000313" key="9">
    <source>
        <dbReference type="EMBL" id="HEB13373.1"/>
    </source>
</evidence>
<organism evidence="9">
    <name type="scientific">candidate division CPR3 bacterium</name>
    <dbReference type="NCBI Taxonomy" id="2268181"/>
    <lineage>
        <taxon>Bacteria</taxon>
        <taxon>Bacteria division CPR3</taxon>
    </lineage>
</organism>
<proteinExistence type="predicted"/>
<evidence type="ECO:0000259" key="8">
    <source>
        <dbReference type="Pfam" id="PF08264"/>
    </source>
</evidence>
<dbReference type="Pfam" id="PF08264">
    <property type="entry name" value="Anticodon_1"/>
    <property type="match status" value="1"/>
</dbReference>
<feature type="domain" description="Aminoacyl-tRNA synthetase class Ia" evidence="7">
    <location>
        <begin position="12"/>
        <end position="119"/>
    </location>
</feature>
<keyword evidence="4" id="KW-0648">Protein biosynthesis</keyword>
<evidence type="ECO:0000256" key="6">
    <source>
        <dbReference type="ARBA" id="ARBA00048359"/>
    </source>
</evidence>
<protein>
    <recommendedName>
        <fullName evidence="10">Isoleucine--tRNA ligase</fullName>
    </recommendedName>
</protein>
<dbReference type="GO" id="GO:0006428">
    <property type="term" value="P:isoleucyl-tRNA aminoacylation"/>
    <property type="evidence" value="ECO:0007669"/>
    <property type="project" value="TreeGrafter"/>
</dbReference>
<dbReference type="InterPro" id="IPR014729">
    <property type="entry name" value="Rossmann-like_a/b/a_fold"/>
</dbReference>
<dbReference type="InterPro" id="IPR002300">
    <property type="entry name" value="aa-tRNA-synth_Ia"/>
</dbReference>
<dbReference type="SUPFAM" id="SSF47323">
    <property type="entry name" value="Anticodon-binding domain of a subclass of class I aminoacyl-tRNA synthetases"/>
    <property type="match status" value="1"/>
</dbReference>
<name>A0A7C1S918_UNCC3</name>
<keyword evidence="1" id="KW-0436">Ligase</keyword>
<evidence type="ECO:0000256" key="5">
    <source>
        <dbReference type="ARBA" id="ARBA00023146"/>
    </source>
</evidence>
<dbReference type="Pfam" id="PF00133">
    <property type="entry name" value="tRNA-synt_1"/>
    <property type="match status" value="1"/>
</dbReference>
<dbReference type="InterPro" id="IPR033709">
    <property type="entry name" value="Anticodon_Ile_ABEc"/>
</dbReference>
<dbReference type="GO" id="GO:0000049">
    <property type="term" value="F:tRNA binding"/>
    <property type="evidence" value="ECO:0007669"/>
    <property type="project" value="InterPro"/>
</dbReference>
<keyword evidence="2" id="KW-0547">Nucleotide-binding</keyword>
<comment type="caution">
    <text evidence="9">The sequence shown here is derived from an EMBL/GenBank/DDBJ whole genome shotgun (WGS) entry which is preliminary data.</text>
</comment>
<dbReference type="Pfam" id="PF19302">
    <property type="entry name" value="DUF5915"/>
    <property type="match status" value="1"/>
</dbReference>
<evidence type="ECO:0000256" key="4">
    <source>
        <dbReference type="ARBA" id="ARBA00022917"/>
    </source>
</evidence>
<evidence type="ECO:0000256" key="3">
    <source>
        <dbReference type="ARBA" id="ARBA00022840"/>
    </source>
</evidence>
<dbReference type="AlphaFoldDB" id="A0A7C1S918"/>
<dbReference type="PANTHER" id="PTHR42780">
    <property type="entry name" value="SOLEUCYL-TRNA SYNTHETASE"/>
    <property type="match status" value="1"/>
</dbReference>
<comment type="catalytic activity">
    <reaction evidence="6">
        <text>tRNA(Ile) + L-isoleucine + ATP = L-isoleucyl-tRNA(Ile) + AMP + diphosphate</text>
        <dbReference type="Rhea" id="RHEA:11060"/>
        <dbReference type="Rhea" id="RHEA-COMP:9666"/>
        <dbReference type="Rhea" id="RHEA-COMP:9695"/>
        <dbReference type="ChEBI" id="CHEBI:30616"/>
        <dbReference type="ChEBI" id="CHEBI:33019"/>
        <dbReference type="ChEBI" id="CHEBI:58045"/>
        <dbReference type="ChEBI" id="CHEBI:78442"/>
        <dbReference type="ChEBI" id="CHEBI:78528"/>
        <dbReference type="ChEBI" id="CHEBI:456215"/>
        <dbReference type="EC" id="6.1.1.5"/>
    </reaction>
</comment>
<evidence type="ECO:0008006" key="10">
    <source>
        <dbReference type="Google" id="ProtNLM"/>
    </source>
</evidence>
<evidence type="ECO:0000256" key="1">
    <source>
        <dbReference type="ARBA" id="ARBA00022598"/>
    </source>
</evidence>
<feature type="domain" description="Methionyl/Valyl/Leucyl/Isoleucyl-tRNA synthetase anticodon-binding" evidence="8">
    <location>
        <begin position="170"/>
        <end position="315"/>
    </location>
</feature>
<accession>A0A7C1S918</accession>
<dbReference type="Proteomes" id="UP000885695">
    <property type="component" value="Unassembled WGS sequence"/>
</dbReference>
<dbReference type="SUPFAM" id="SSF52374">
    <property type="entry name" value="Nucleotidylyl transferase"/>
    <property type="match status" value="1"/>
</dbReference>
<evidence type="ECO:0000256" key="2">
    <source>
        <dbReference type="ARBA" id="ARBA00022741"/>
    </source>
</evidence>
<gene>
    <name evidence="9" type="ORF">ENI13_00150</name>
</gene>
<dbReference type="InterPro" id="IPR023586">
    <property type="entry name" value="Ile-tRNA-ligase_type2"/>
</dbReference>
<dbReference type="CDD" id="cd07961">
    <property type="entry name" value="Anticodon_Ia_Ile_ABEc"/>
    <property type="match status" value="1"/>
</dbReference>
<dbReference type="Gene3D" id="1.10.730.10">
    <property type="entry name" value="Isoleucyl-tRNA Synthetase, Domain 1"/>
    <property type="match status" value="1"/>
</dbReference>
<dbReference type="EMBL" id="DRHL01000007">
    <property type="protein sequence ID" value="HEB13373.1"/>
    <property type="molecule type" value="Genomic_DNA"/>
</dbReference>
<sequence length="450" mass="51556">MFSFLHHCNSLLLDVWFDSGAMPFAQYHYPFENKNLIDKKEQFPADYISEAIDQTRGWFYTLLTISTLLGKGAPFKNVIAPAHVLDEKGQKMSKSKDNVVNPSDIMEEYGSDATRWYFYTINNPSEPKLFSEKDVALAVRKFMLPLLNSYVFYETYAKPGMSTKSSNVLDVWILSRLNSLVKETTDLLSKYDVTGAARAIESFVLDDMSLWYIRRSRSRFQNPSSRADLKQASNTLREVLLNVSKLSAPFIPFLTEHIYGELKGEMESVHLEDWPKAKTALIKKKLQEDMTLARKIVQHTLAVRAKDGIRVRQPLGKLSVKGKKLDPKLASLVAEEVNVKKIVFSSSLKTDVELDINITLELRKEGQVREIIRHIQSMRRKAGYKPSDRIRLRYSGNKELQNLIGTNSKQITQLVGVSDIQVGDRPKQVFDVEQDFLLEGMKLWMGIRKF</sequence>
<dbReference type="GO" id="GO:0004822">
    <property type="term" value="F:isoleucine-tRNA ligase activity"/>
    <property type="evidence" value="ECO:0007669"/>
    <property type="project" value="UniProtKB-EC"/>
</dbReference>
<dbReference type="PANTHER" id="PTHR42780:SF1">
    <property type="entry name" value="ISOLEUCINE--TRNA LIGASE, CYTOPLASMIC"/>
    <property type="match status" value="1"/>
</dbReference>
<dbReference type="InterPro" id="IPR013155">
    <property type="entry name" value="M/V/L/I-tRNA-synth_anticd-bd"/>
</dbReference>
<evidence type="ECO:0000259" key="7">
    <source>
        <dbReference type="Pfam" id="PF00133"/>
    </source>
</evidence>
<keyword evidence="3" id="KW-0067">ATP-binding</keyword>
<dbReference type="GO" id="GO:0005524">
    <property type="term" value="F:ATP binding"/>
    <property type="evidence" value="ECO:0007669"/>
    <property type="project" value="UniProtKB-KW"/>
</dbReference>